<accession>A0A150GYS2</accession>
<protein>
    <submittedName>
        <fullName evidence="3">Uncharacterized protein</fullName>
    </submittedName>
</protein>
<name>A0A150GYS2_GONPE</name>
<evidence type="ECO:0000256" key="1">
    <source>
        <dbReference type="SAM" id="Coils"/>
    </source>
</evidence>
<dbReference type="PANTHER" id="PTHR14873">
    <property type="entry name" value="OS06G0694100 PROTEIN"/>
    <property type="match status" value="1"/>
</dbReference>
<dbReference type="AlphaFoldDB" id="A0A150GYS2"/>
<keyword evidence="1" id="KW-0175">Coiled coil</keyword>
<dbReference type="Proteomes" id="UP000075714">
    <property type="component" value="Unassembled WGS sequence"/>
</dbReference>
<feature type="coiled-coil region" evidence="1">
    <location>
        <begin position="64"/>
        <end position="98"/>
    </location>
</feature>
<dbReference type="PANTHER" id="PTHR14873:SF1">
    <property type="entry name" value="OS06G0694100 PROTEIN"/>
    <property type="match status" value="1"/>
</dbReference>
<evidence type="ECO:0000256" key="2">
    <source>
        <dbReference type="SAM" id="MobiDB-lite"/>
    </source>
</evidence>
<evidence type="ECO:0000313" key="3">
    <source>
        <dbReference type="EMBL" id="KXZ55057.1"/>
    </source>
</evidence>
<gene>
    <name evidence="3" type="ORF">GPECTOR_3g215</name>
</gene>
<keyword evidence="4" id="KW-1185">Reference proteome</keyword>
<sequence length="387" mass="41966">MQLLADPCGAAAQQPAMPASFTPTPQAPHEHDSGFTFKATGHSDNGFVGIPVGNRRGRKPKPRVPDLQQQVDALMERFQHLSRENGFLRNKLKALERIMPQRDSSLGFLASVQGGASARQLMAAEAATLRPGAGSSPGLHDAGAGTAHAAPQLPQAAGPWPGSGQGPPVSAWSPDGAEPPGTPVVVALRPRPDGEERELSPAAVEELKRVTARDFAELYKRATHEMAVLAAGAEAMGPGSPQAARLERYTKRILTYFDRVCLLSPSAYAPLTCVAHVNLETWQHERPGDEFWIALAAGMQLSPQQMEEVESIALMYERSVTPMLQERAKLSTQLSSTMAADALQSALTNEGLTMRNAVDELTQRLERAVLRERQVYIDLEDFLCWRL</sequence>
<dbReference type="STRING" id="33097.A0A150GYS2"/>
<feature type="region of interest" description="Disordered" evidence="2">
    <location>
        <begin position="131"/>
        <end position="182"/>
    </location>
</feature>
<reference evidence="4" key="1">
    <citation type="journal article" date="2016" name="Nat. Commun.">
        <title>The Gonium pectorale genome demonstrates co-option of cell cycle regulation during the evolution of multicellularity.</title>
        <authorList>
            <person name="Hanschen E.R."/>
            <person name="Marriage T.N."/>
            <person name="Ferris P.J."/>
            <person name="Hamaji T."/>
            <person name="Toyoda A."/>
            <person name="Fujiyama A."/>
            <person name="Neme R."/>
            <person name="Noguchi H."/>
            <person name="Minakuchi Y."/>
            <person name="Suzuki M."/>
            <person name="Kawai-Toyooka H."/>
            <person name="Smith D.R."/>
            <person name="Sparks H."/>
            <person name="Anderson J."/>
            <person name="Bakaric R."/>
            <person name="Luria V."/>
            <person name="Karger A."/>
            <person name="Kirschner M.W."/>
            <person name="Durand P.M."/>
            <person name="Michod R.E."/>
            <person name="Nozaki H."/>
            <person name="Olson B.J."/>
        </authorList>
    </citation>
    <scope>NUCLEOTIDE SEQUENCE [LARGE SCALE GENOMIC DNA]</scope>
    <source>
        <strain evidence="4">NIES-2863</strain>
    </source>
</reference>
<organism evidence="3 4">
    <name type="scientific">Gonium pectorale</name>
    <name type="common">Green alga</name>
    <dbReference type="NCBI Taxonomy" id="33097"/>
    <lineage>
        <taxon>Eukaryota</taxon>
        <taxon>Viridiplantae</taxon>
        <taxon>Chlorophyta</taxon>
        <taxon>core chlorophytes</taxon>
        <taxon>Chlorophyceae</taxon>
        <taxon>CS clade</taxon>
        <taxon>Chlamydomonadales</taxon>
        <taxon>Volvocaceae</taxon>
        <taxon>Gonium</taxon>
    </lineage>
</organism>
<proteinExistence type="predicted"/>
<feature type="region of interest" description="Disordered" evidence="2">
    <location>
        <begin position="1"/>
        <end position="30"/>
    </location>
</feature>
<evidence type="ECO:0000313" key="4">
    <source>
        <dbReference type="Proteomes" id="UP000075714"/>
    </source>
</evidence>
<dbReference type="EMBL" id="LSYV01000004">
    <property type="protein sequence ID" value="KXZ55057.1"/>
    <property type="molecule type" value="Genomic_DNA"/>
</dbReference>
<comment type="caution">
    <text evidence="3">The sequence shown here is derived from an EMBL/GenBank/DDBJ whole genome shotgun (WGS) entry which is preliminary data.</text>
</comment>
<dbReference type="OrthoDB" id="541027at2759"/>